<dbReference type="AlphaFoldDB" id="A0A8J3GAU4"/>
<evidence type="ECO:0000256" key="1">
    <source>
        <dbReference type="SAM" id="SignalP"/>
    </source>
</evidence>
<feature type="signal peptide" evidence="1">
    <location>
        <begin position="1"/>
        <end position="24"/>
    </location>
</feature>
<feature type="chain" id="PRO_5035224673" evidence="1">
    <location>
        <begin position="25"/>
        <end position="247"/>
    </location>
</feature>
<evidence type="ECO:0000313" key="2">
    <source>
        <dbReference type="EMBL" id="GHB76698.1"/>
    </source>
</evidence>
<organism evidence="2 3">
    <name type="scientific">Persicitalea jodogahamensis</name>
    <dbReference type="NCBI Taxonomy" id="402147"/>
    <lineage>
        <taxon>Bacteria</taxon>
        <taxon>Pseudomonadati</taxon>
        <taxon>Bacteroidota</taxon>
        <taxon>Cytophagia</taxon>
        <taxon>Cytophagales</taxon>
        <taxon>Spirosomataceae</taxon>
        <taxon>Persicitalea</taxon>
    </lineage>
</organism>
<dbReference type="RefSeq" id="WP_189565652.1">
    <property type="nucleotide sequence ID" value="NZ_BMXF01000003.1"/>
</dbReference>
<gene>
    <name evidence="2" type="ORF">GCM10007390_33330</name>
</gene>
<keyword evidence="1" id="KW-0732">Signal</keyword>
<reference evidence="2 3" key="1">
    <citation type="journal article" date="2014" name="Int. J. Syst. Evol. Microbiol.">
        <title>Complete genome sequence of Corynebacterium casei LMG S-19264T (=DSM 44701T), isolated from a smear-ripened cheese.</title>
        <authorList>
            <consortium name="US DOE Joint Genome Institute (JGI-PGF)"/>
            <person name="Walter F."/>
            <person name="Albersmeier A."/>
            <person name="Kalinowski J."/>
            <person name="Ruckert C."/>
        </authorList>
    </citation>
    <scope>NUCLEOTIDE SEQUENCE [LARGE SCALE GENOMIC DNA]</scope>
    <source>
        <strain evidence="2 3">KCTC 12866</strain>
    </source>
</reference>
<proteinExistence type="predicted"/>
<dbReference type="EMBL" id="BMXF01000003">
    <property type="protein sequence ID" value="GHB76698.1"/>
    <property type="molecule type" value="Genomic_DNA"/>
</dbReference>
<protein>
    <submittedName>
        <fullName evidence="2">Uncharacterized protein</fullName>
    </submittedName>
</protein>
<keyword evidence="3" id="KW-1185">Reference proteome</keyword>
<accession>A0A8J3GAU4</accession>
<name>A0A8J3GAU4_9BACT</name>
<dbReference type="Proteomes" id="UP000598271">
    <property type="component" value="Unassembled WGS sequence"/>
</dbReference>
<sequence length="247" mass="28257">MSKIKLLILLATIGTWSVRSTAIAQTKPAAKPATDAYRNAQWKPEKGKYYFSHALIYEYTRKRDETKGEIWIFIDPVTGTMCFQRESSFGATDDMNELILALPNGKMIACGTTESGKKIQAAFQNSSVKPEPDEVKDQQQTFREQCKPTGNKRPEFGWESQEYVLSYLKTNESTKLWVAEVPFKVYPLYAFDEWEGDAQLPVSFSYIYLLGPNQLVTESDDQYGSLKLLSYEPNPLFLDLNQYAKQY</sequence>
<comment type="caution">
    <text evidence="2">The sequence shown here is derived from an EMBL/GenBank/DDBJ whole genome shotgun (WGS) entry which is preliminary data.</text>
</comment>
<evidence type="ECO:0000313" key="3">
    <source>
        <dbReference type="Proteomes" id="UP000598271"/>
    </source>
</evidence>